<name>A0A0A9HXV0_ARUDO</name>
<dbReference type="AlphaFoldDB" id="A0A0A9HXV0"/>
<dbReference type="EMBL" id="GBRH01158190">
    <property type="protein sequence ID" value="JAE39706.1"/>
    <property type="molecule type" value="Transcribed_RNA"/>
</dbReference>
<reference evidence="1" key="1">
    <citation type="submission" date="2014-09" db="EMBL/GenBank/DDBJ databases">
        <authorList>
            <person name="Magalhaes I.L.F."/>
            <person name="Oliveira U."/>
            <person name="Santos F.R."/>
            <person name="Vidigal T.H.D.A."/>
            <person name="Brescovit A.D."/>
            <person name="Santos A.J."/>
        </authorList>
    </citation>
    <scope>NUCLEOTIDE SEQUENCE</scope>
    <source>
        <tissue evidence="1">Shoot tissue taken approximately 20 cm above the soil surface</tissue>
    </source>
</reference>
<accession>A0A0A9HXV0</accession>
<sequence>MNHVCSKRQCKKFQKQYSRTLKSCQLEVYSCIQQALDYKLMLIWRTKLCSQINKM</sequence>
<protein>
    <submittedName>
        <fullName evidence="1">Uncharacterized protein</fullName>
    </submittedName>
</protein>
<organism evidence="1">
    <name type="scientific">Arundo donax</name>
    <name type="common">Giant reed</name>
    <name type="synonym">Donax arundinaceus</name>
    <dbReference type="NCBI Taxonomy" id="35708"/>
    <lineage>
        <taxon>Eukaryota</taxon>
        <taxon>Viridiplantae</taxon>
        <taxon>Streptophyta</taxon>
        <taxon>Embryophyta</taxon>
        <taxon>Tracheophyta</taxon>
        <taxon>Spermatophyta</taxon>
        <taxon>Magnoliopsida</taxon>
        <taxon>Liliopsida</taxon>
        <taxon>Poales</taxon>
        <taxon>Poaceae</taxon>
        <taxon>PACMAD clade</taxon>
        <taxon>Arundinoideae</taxon>
        <taxon>Arundineae</taxon>
        <taxon>Arundo</taxon>
    </lineage>
</organism>
<reference evidence="1" key="2">
    <citation type="journal article" date="2015" name="Data Brief">
        <title>Shoot transcriptome of the giant reed, Arundo donax.</title>
        <authorList>
            <person name="Barrero R.A."/>
            <person name="Guerrero F.D."/>
            <person name="Moolhuijzen P."/>
            <person name="Goolsby J.A."/>
            <person name="Tidwell J."/>
            <person name="Bellgard S.E."/>
            <person name="Bellgard M.I."/>
        </authorList>
    </citation>
    <scope>NUCLEOTIDE SEQUENCE</scope>
    <source>
        <tissue evidence="1">Shoot tissue taken approximately 20 cm above the soil surface</tissue>
    </source>
</reference>
<evidence type="ECO:0000313" key="1">
    <source>
        <dbReference type="EMBL" id="JAE39706.1"/>
    </source>
</evidence>
<proteinExistence type="predicted"/>